<comment type="caution">
    <text evidence="7">The sequence shown here is derived from an EMBL/GenBank/DDBJ whole genome shotgun (WGS) entry which is preliminary data.</text>
</comment>
<dbReference type="InterPro" id="IPR023271">
    <property type="entry name" value="Aquaporin-like"/>
</dbReference>
<evidence type="ECO:0000313" key="8">
    <source>
        <dbReference type="Proteomes" id="UP001465668"/>
    </source>
</evidence>
<dbReference type="PRINTS" id="PR00783">
    <property type="entry name" value="MINTRINSICP"/>
</dbReference>
<name>A0ABR2XZE7_9PEZI</name>
<feature type="transmembrane region" description="Helical" evidence="6">
    <location>
        <begin position="264"/>
        <end position="282"/>
    </location>
</feature>
<dbReference type="Gene3D" id="1.20.1080.10">
    <property type="entry name" value="Glycerol uptake facilitator protein"/>
    <property type="match status" value="1"/>
</dbReference>
<evidence type="ECO:0000256" key="4">
    <source>
        <dbReference type="ARBA" id="ARBA00023136"/>
    </source>
</evidence>
<accession>A0ABR2XZE7</accession>
<comment type="similarity">
    <text evidence="5">Belongs to the MIP/aquaporin (TC 1.A.8) family.</text>
</comment>
<keyword evidence="3 6" id="KW-1133">Transmembrane helix</keyword>
<evidence type="ECO:0000313" key="7">
    <source>
        <dbReference type="EMBL" id="KAK9778930.1"/>
    </source>
</evidence>
<reference evidence="7 8" key="1">
    <citation type="submission" date="2024-02" db="EMBL/GenBank/DDBJ databases">
        <title>First draft genome assembly of two strains of Seiridium cardinale.</title>
        <authorList>
            <person name="Emiliani G."/>
            <person name="Scali E."/>
        </authorList>
    </citation>
    <scope>NUCLEOTIDE SEQUENCE [LARGE SCALE GENOMIC DNA]</scope>
    <source>
        <strain evidence="7 8">BM-138-000479</strain>
    </source>
</reference>
<dbReference type="Pfam" id="PF00230">
    <property type="entry name" value="MIP"/>
    <property type="match status" value="1"/>
</dbReference>
<evidence type="ECO:0000256" key="3">
    <source>
        <dbReference type="ARBA" id="ARBA00022989"/>
    </source>
</evidence>
<dbReference type="EMBL" id="JARVKM010000013">
    <property type="protein sequence ID" value="KAK9778930.1"/>
    <property type="molecule type" value="Genomic_DNA"/>
</dbReference>
<organism evidence="7 8">
    <name type="scientific">Seiridium cardinale</name>
    <dbReference type="NCBI Taxonomy" id="138064"/>
    <lineage>
        <taxon>Eukaryota</taxon>
        <taxon>Fungi</taxon>
        <taxon>Dikarya</taxon>
        <taxon>Ascomycota</taxon>
        <taxon>Pezizomycotina</taxon>
        <taxon>Sordariomycetes</taxon>
        <taxon>Xylariomycetidae</taxon>
        <taxon>Amphisphaeriales</taxon>
        <taxon>Sporocadaceae</taxon>
        <taxon>Seiridium</taxon>
    </lineage>
</organism>
<keyword evidence="5" id="KW-0813">Transport</keyword>
<keyword evidence="2 5" id="KW-0812">Transmembrane</keyword>
<proteinExistence type="inferred from homology"/>
<dbReference type="InterPro" id="IPR000425">
    <property type="entry name" value="MIP"/>
</dbReference>
<evidence type="ECO:0000256" key="1">
    <source>
        <dbReference type="ARBA" id="ARBA00004141"/>
    </source>
</evidence>
<gene>
    <name evidence="7" type="ORF">SCAR479_04166</name>
</gene>
<dbReference type="PANTHER" id="PTHR47002">
    <property type="entry name" value="AQUAPORIN-LIKE"/>
    <property type="match status" value="1"/>
</dbReference>
<dbReference type="PANTHER" id="PTHR47002:SF2">
    <property type="entry name" value="AQUAPORIN AQPAE.A-LIKE"/>
    <property type="match status" value="1"/>
</dbReference>
<comment type="subcellular location">
    <subcellularLocation>
        <location evidence="1">Membrane</location>
        <topology evidence="1">Multi-pass membrane protein</topology>
    </subcellularLocation>
</comment>
<sequence length="293" mass="31137">MSQHGDLGPKFAIAEISPRSRDAFETFKSHAGLRSFTPTVVLFAGRISGNQALVVDPDDPANESLLRKRRDAAPYLSLSGVFNWAGFADVQLWKYATVECIGTAMIVFSTSWSSLHPTTASSGTNNTELGPAGIYSTSAFIGPLVGGISNWFLLTLFIYSFSSVSGARLNPTITFATFMAGITSLPRLVLYLAGQTLSGMVAGFILRAPFGTRDFAAGGCLVDTSIAPTSDAFLLEFMYSLTLIFLSFGVGLDPRQAAAIGPTLAPWLVGMVLDVLSFGSSFTRNGYCGACRS</sequence>
<protein>
    <submittedName>
        <fullName evidence="7">Major intrinsic protein-domain-containing protein</fullName>
    </submittedName>
</protein>
<keyword evidence="8" id="KW-1185">Reference proteome</keyword>
<dbReference type="Proteomes" id="UP001465668">
    <property type="component" value="Unassembled WGS sequence"/>
</dbReference>
<feature type="transmembrane region" description="Helical" evidence="6">
    <location>
        <begin position="140"/>
        <end position="161"/>
    </location>
</feature>
<evidence type="ECO:0000256" key="5">
    <source>
        <dbReference type="RuleBase" id="RU000477"/>
    </source>
</evidence>
<keyword evidence="4 6" id="KW-0472">Membrane</keyword>
<dbReference type="SUPFAM" id="SSF81338">
    <property type="entry name" value="Aquaporin-like"/>
    <property type="match status" value="1"/>
</dbReference>
<evidence type="ECO:0000256" key="2">
    <source>
        <dbReference type="ARBA" id="ARBA00022692"/>
    </source>
</evidence>
<evidence type="ECO:0000256" key="6">
    <source>
        <dbReference type="SAM" id="Phobius"/>
    </source>
</evidence>
<feature type="transmembrane region" description="Helical" evidence="6">
    <location>
        <begin position="232"/>
        <end position="252"/>
    </location>
</feature>